<evidence type="ECO:0000313" key="3">
    <source>
        <dbReference type="Proteomes" id="UP000027265"/>
    </source>
</evidence>
<keyword evidence="1" id="KW-0812">Transmembrane</keyword>
<sequence length="326" mass="36921">MVAISYRFVQENVNVSIPRYKTIPCYLALFALAEVFEILMAFDALRLRNVIQLFGILGFHSALIIFAALQIHETRSALLQPDLCGQNNNTYVTCDGSGTLLAKVQPFLIIAPCVIAFAWICLFFVIKKLYEEFGWDIFHVVGADTKTKAMYQYYQVIVCLLKFDFFVFAGVTMQMIILVLQKDTVEFGLTIAAVPIVLFLLIAAIIAVQREIKWLMGVSLVLMLAAQAYCIYKLVRFYEPDSSYLYLSTRATLTFFTVMTFLLLFATFAIGLRCLADFDKGLLESKLHRHGQSLYAPVNTTLKMDKIGDMNERQSSYLAGPRMSIE</sequence>
<dbReference type="Proteomes" id="UP000027265">
    <property type="component" value="Unassembled WGS sequence"/>
</dbReference>
<dbReference type="PANTHER" id="PTHR34391:SF1">
    <property type="entry name" value="UPF0658 GOLGI APPARATUS MEMBRANE PROTEIN C1952.10C-RELATED"/>
    <property type="match status" value="1"/>
</dbReference>
<evidence type="ECO:0008006" key="4">
    <source>
        <dbReference type="Google" id="ProtNLM"/>
    </source>
</evidence>
<feature type="transmembrane region" description="Helical" evidence="1">
    <location>
        <begin position="156"/>
        <end position="181"/>
    </location>
</feature>
<keyword evidence="1" id="KW-1133">Transmembrane helix</keyword>
<evidence type="ECO:0000256" key="1">
    <source>
        <dbReference type="SAM" id="Phobius"/>
    </source>
</evidence>
<feature type="transmembrane region" description="Helical" evidence="1">
    <location>
        <begin position="107"/>
        <end position="126"/>
    </location>
</feature>
<dbReference type="InParanoid" id="A0A067Q1G7"/>
<name>A0A067Q1G7_9AGAM</name>
<dbReference type="PANTHER" id="PTHR34391">
    <property type="entry name" value="UPF0658 GOLGI APPARATUS MEMBRANE PROTEIN C1952.10C-RELATED"/>
    <property type="match status" value="1"/>
</dbReference>
<evidence type="ECO:0000313" key="2">
    <source>
        <dbReference type="EMBL" id="KDQ60834.1"/>
    </source>
</evidence>
<feature type="transmembrane region" description="Helical" evidence="1">
    <location>
        <begin position="255"/>
        <end position="276"/>
    </location>
</feature>
<dbReference type="InterPro" id="IPR040410">
    <property type="entry name" value="UPF0658_Golgi"/>
</dbReference>
<accession>A0A067Q1G7</accession>
<dbReference type="HOGENOM" id="CLU_029564_0_0_1"/>
<feature type="transmembrane region" description="Helical" evidence="1">
    <location>
        <begin position="51"/>
        <end position="71"/>
    </location>
</feature>
<dbReference type="EMBL" id="KL197713">
    <property type="protein sequence ID" value="KDQ60834.1"/>
    <property type="molecule type" value="Genomic_DNA"/>
</dbReference>
<organism evidence="2 3">
    <name type="scientific">Jaapia argillacea MUCL 33604</name>
    <dbReference type="NCBI Taxonomy" id="933084"/>
    <lineage>
        <taxon>Eukaryota</taxon>
        <taxon>Fungi</taxon>
        <taxon>Dikarya</taxon>
        <taxon>Basidiomycota</taxon>
        <taxon>Agaricomycotina</taxon>
        <taxon>Agaricomycetes</taxon>
        <taxon>Agaricomycetidae</taxon>
        <taxon>Jaapiales</taxon>
        <taxon>Jaapiaceae</taxon>
        <taxon>Jaapia</taxon>
    </lineage>
</organism>
<keyword evidence="1" id="KW-0472">Membrane</keyword>
<proteinExistence type="predicted"/>
<keyword evidence="3" id="KW-1185">Reference proteome</keyword>
<dbReference type="OrthoDB" id="2448307at2759"/>
<reference evidence="3" key="1">
    <citation type="journal article" date="2014" name="Proc. Natl. Acad. Sci. U.S.A.">
        <title>Extensive sampling of basidiomycete genomes demonstrates inadequacy of the white-rot/brown-rot paradigm for wood decay fungi.</title>
        <authorList>
            <person name="Riley R."/>
            <person name="Salamov A.A."/>
            <person name="Brown D.W."/>
            <person name="Nagy L.G."/>
            <person name="Floudas D."/>
            <person name="Held B.W."/>
            <person name="Levasseur A."/>
            <person name="Lombard V."/>
            <person name="Morin E."/>
            <person name="Otillar R."/>
            <person name="Lindquist E.A."/>
            <person name="Sun H."/>
            <person name="LaButti K.M."/>
            <person name="Schmutz J."/>
            <person name="Jabbour D."/>
            <person name="Luo H."/>
            <person name="Baker S.E."/>
            <person name="Pisabarro A.G."/>
            <person name="Walton J.D."/>
            <person name="Blanchette R.A."/>
            <person name="Henrissat B."/>
            <person name="Martin F."/>
            <person name="Cullen D."/>
            <person name="Hibbett D.S."/>
            <person name="Grigoriev I.V."/>
        </authorList>
    </citation>
    <scope>NUCLEOTIDE SEQUENCE [LARGE SCALE GENOMIC DNA]</scope>
    <source>
        <strain evidence="3">MUCL 33604</strain>
    </source>
</reference>
<feature type="transmembrane region" description="Helical" evidence="1">
    <location>
        <begin position="187"/>
        <end position="207"/>
    </location>
</feature>
<protein>
    <recommendedName>
        <fullName evidence="4">TRP C-terminal domain-containing protein</fullName>
    </recommendedName>
</protein>
<gene>
    <name evidence="2" type="ORF">JAAARDRAFT_31823</name>
</gene>
<dbReference type="GO" id="GO:0005794">
    <property type="term" value="C:Golgi apparatus"/>
    <property type="evidence" value="ECO:0007669"/>
    <property type="project" value="TreeGrafter"/>
</dbReference>
<feature type="transmembrane region" description="Helical" evidence="1">
    <location>
        <begin position="214"/>
        <end position="235"/>
    </location>
</feature>
<dbReference type="AlphaFoldDB" id="A0A067Q1G7"/>